<evidence type="ECO:0000256" key="1">
    <source>
        <dbReference type="ARBA" id="ARBA00022649"/>
    </source>
</evidence>
<dbReference type="InterPro" id="IPR035093">
    <property type="entry name" value="RelE/ParE_toxin_dom_sf"/>
</dbReference>
<name>A0ABZ0IWP6_9BACT</name>
<keyword evidence="1" id="KW-1277">Toxin-antitoxin system</keyword>
<dbReference type="Pfam" id="PF05016">
    <property type="entry name" value="ParE_toxin"/>
    <property type="match status" value="1"/>
</dbReference>
<keyword evidence="3" id="KW-1185">Reference proteome</keyword>
<reference evidence="2 3" key="1">
    <citation type="journal article" date="2023" name="Microbiol. Resour. Announc.">
        <title>Complete Genome Sequence of Imperialibacter roseus strain P4T.</title>
        <authorList>
            <person name="Tizabi D.R."/>
            <person name="Bachvaroff T."/>
            <person name="Hill R.T."/>
        </authorList>
    </citation>
    <scope>NUCLEOTIDE SEQUENCE [LARGE SCALE GENOMIC DNA]</scope>
    <source>
        <strain evidence="2 3">P4T</strain>
    </source>
</reference>
<dbReference type="Proteomes" id="UP001302349">
    <property type="component" value="Chromosome"/>
</dbReference>
<dbReference type="InterPro" id="IPR007712">
    <property type="entry name" value="RelE/ParE_toxin"/>
</dbReference>
<dbReference type="Gene3D" id="3.30.2310.20">
    <property type="entry name" value="RelE-like"/>
    <property type="match status" value="1"/>
</dbReference>
<sequence>MNLEFSKSFEKQLKGIPDNISKEGVAGAIKEIIEAKTVSQIPSAKKMKGHKSAYRIRIGDYRLGFYIDKGVALITTLAHRKDIYKKFP</sequence>
<dbReference type="PANTHER" id="PTHR38813:SF1">
    <property type="entry name" value="TOXIN RELE1-RELATED"/>
    <property type="match status" value="1"/>
</dbReference>
<accession>A0ABZ0IWP6</accession>
<evidence type="ECO:0000313" key="3">
    <source>
        <dbReference type="Proteomes" id="UP001302349"/>
    </source>
</evidence>
<gene>
    <name evidence="2" type="ORF">RT717_06825</name>
</gene>
<dbReference type="InterPro" id="IPR052747">
    <property type="entry name" value="TA_system_RelE_toxin"/>
</dbReference>
<proteinExistence type="predicted"/>
<protein>
    <submittedName>
        <fullName evidence="2">Type II toxin-antitoxin system RelE/ParE family toxin</fullName>
    </submittedName>
</protein>
<dbReference type="RefSeq" id="WP_152000233.1">
    <property type="nucleotide sequence ID" value="NZ_CP136051.1"/>
</dbReference>
<evidence type="ECO:0000313" key="2">
    <source>
        <dbReference type="EMBL" id="WOK08350.1"/>
    </source>
</evidence>
<dbReference type="SUPFAM" id="SSF143011">
    <property type="entry name" value="RelE-like"/>
    <property type="match status" value="1"/>
</dbReference>
<dbReference type="PANTHER" id="PTHR38813">
    <property type="match status" value="1"/>
</dbReference>
<dbReference type="EMBL" id="CP136051">
    <property type="protein sequence ID" value="WOK08350.1"/>
    <property type="molecule type" value="Genomic_DNA"/>
</dbReference>
<organism evidence="2 3">
    <name type="scientific">Imperialibacter roseus</name>
    <dbReference type="NCBI Taxonomy" id="1324217"/>
    <lineage>
        <taxon>Bacteria</taxon>
        <taxon>Pseudomonadati</taxon>
        <taxon>Bacteroidota</taxon>
        <taxon>Cytophagia</taxon>
        <taxon>Cytophagales</taxon>
        <taxon>Flammeovirgaceae</taxon>
        <taxon>Imperialibacter</taxon>
    </lineage>
</organism>